<dbReference type="EMBL" id="BTSX01000003">
    <property type="protein sequence ID" value="GMS90628.1"/>
    <property type="molecule type" value="Genomic_DNA"/>
</dbReference>
<feature type="compositionally biased region" description="Polar residues" evidence="1">
    <location>
        <begin position="105"/>
        <end position="122"/>
    </location>
</feature>
<dbReference type="AlphaFoldDB" id="A0AAV5TCW6"/>
<keyword evidence="2" id="KW-1133">Transmembrane helix</keyword>
<feature type="non-terminal residue" evidence="3">
    <location>
        <position position="1"/>
    </location>
</feature>
<evidence type="ECO:0000313" key="3">
    <source>
        <dbReference type="EMBL" id="GMS90628.1"/>
    </source>
</evidence>
<evidence type="ECO:0000256" key="2">
    <source>
        <dbReference type="SAM" id="Phobius"/>
    </source>
</evidence>
<organism evidence="3 4">
    <name type="scientific">Pristionchus entomophagus</name>
    <dbReference type="NCBI Taxonomy" id="358040"/>
    <lineage>
        <taxon>Eukaryota</taxon>
        <taxon>Metazoa</taxon>
        <taxon>Ecdysozoa</taxon>
        <taxon>Nematoda</taxon>
        <taxon>Chromadorea</taxon>
        <taxon>Rhabditida</taxon>
        <taxon>Rhabditina</taxon>
        <taxon>Diplogasteromorpha</taxon>
        <taxon>Diplogasteroidea</taxon>
        <taxon>Neodiplogasteridae</taxon>
        <taxon>Pristionchus</taxon>
    </lineage>
</organism>
<dbReference type="Proteomes" id="UP001432027">
    <property type="component" value="Unassembled WGS sequence"/>
</dbReference>
<reference evidence="3" key="1">
    <citation type="submission" date="2023-10" db="EMBL/GenBank/DDBJ databases">
        <title>Genome assembly of Pristionchus species.</title>
        <authorList>
            <person name="Yoshida K."/>
            <person name="Sommer R.J."/>
        </authorList>
    </citation>
    <scope>NUCLEOTIDE SEQUENCE</scope>
    <source>
        <strain evidence="3">RS0144</strain>
    </source>
</reference>
<sequence length="122" mass="13527">ELVRHGAFKQKIEPVCKSIPGRNEGGFFAKLPAGNEVHIQFILKNDSVFTHCHAPAHPDWGPEWLFALSLFGPMVLCCVCIPLGIGVCLCVKRRRERTPLIYQQPHPNLNSATSAANQPDVE</sequence>
<keyword evidence="2" id="KW-0472">Membrane</keyword>
<gene>
    <name evidence="3" type="ORF">PENTCL1PPCAC_12803</name>
</gene>
<protein>
    <recommendedName>
        <fullName evidence="5">Plastocyanin-like domain-containing protein</fullName>
    </recommendedName>
</protein>
<name>A0AAV5TCW6_9BILA</name>
<evidence type="ECO:0008006" key="5">
    <source>
        <dbReference type="Google" id="ProtNLM"/>
    </source>
</evidence>
<keyword evidence="4" id="KW-1185">Reference proteome</keyword>
<evidence type="ECO:0000256" key="1">
    <source>
        <dbReference type="SAM" id="MobiDB-lite"/>
    </source>
</evidence>
<accession>A0AAV5TCW6</accession>
<keyword evidence="2" id="KW-0812">Transmembrane</keyword>
<feature type="region of interest" description="Disordered" evidence="1">
    <location>
        <begin position="102"/>
        <end position="122"/>
    </location>
</feature>
<proteinExistence type="predicted"/>
<comment type="caution">
    <text evidence="3">The sequence shown here is derived from an EMBL/GenBank/DDBJ whole genome shotgun (WGS) entry which is preliminary data.</text>
</comment>
<evidence type="ECO:0000313" key="4">
    <source>
        <dbReference type="Proteomes" id="UP001432027"/>
    </source>
</evidence>
<feature type="transmembrane region" description="Helical" evidence="2">
    <location>
        <begin position="64"/>
        <end position="91"/>
    </location>
</feature>